<dbReference type="SUPFAM" id="SSF48403">
    <property type="entry name" value="Ankyrin repeat"/>
    <property type="match status" value="1"/>
</dbReference>
<sequence length="248" mass="26703">MSSSSNSQSQSDPNVTPAEVSRIFGLVRRGSRGSDDALVHQLNHEIQAIAEREGVSKGGVVVKVRDASNITLLHIAALYGREGVLDYYLEEATFPSDDEKQMRLHLLTCETRSGDGPIHMAARTGQISFMHALKRYCLRLGQAPIINSRGFFGCTPLHFAVRAGHLDLAREICRGRAGPADVNAQNMSGQTPLHLAVLKDNWEMAMGLLMAGADVTLADAGSMTPVAMARARPGSAVDGLFQNRGLLP</sequence>
<dbReference type="Pfam" id="PF12796">
    <property type="entry name" value="Ank_2"/>
    <property type="match status" value="1"/>
</dbReference>
<dbReference type="Gene3D" id="1.25.40.20">
    <property type="entry name" value="Ankyrin repeat-containing domain"/>
    <property type="match status" value="1"/>
</dbReference>
<dbReference type="SMART" id="SM00248">
    <property type="entry name" value="ANK"/>
    <property type="match status" value="4"/>
</dbReference>
<dbReference type="PANTHER" id="PTHR24198:SF165">
    <property type="entry name" value="ANKYRIN REPEAT-CONTAINING PROTEIN-RELATED"/>
    <property type="match status" value="1"/>
</dbReference>
<evidence type="ECO:0000256" key="2">
    <source>
        <dbReference type="ARBA" id="ARBA00023043"/>
    </source>
</evidence>
<dbReference type="Proteomes" id="UP001320420">
    <property type="component" value="Unassembled WGS sequence"/>
</dbReference>
<dbReference type="EMBL" id="JAKJXP020000032">
    <property type="protein sequence ID" value="KAK7753043.1"/>
    <property type="molecule type" value="Genomic_DNA"/>
</dbReference>
<dbReference type="InterPro" id="IPR002110">
    <property type="entry name" value="Ankyrin_rpt"/>
</dbReference>
<organism evidence="4 5">
    <name type="scientific">Diatrype stigma</name>
    <dbReference type="NCBI Taxonomy" id="117547"/>
    <lineage>
        <taxon>Eukaryota</taxon>
        <taxon>Fungi</taxon>
        <taxon>Dikarya</taxon>
        <taxon>Ascomycota</taxon>
        <taxon>Pezizomycotina</taxon>
        <taxon>Sordariomycetes</taxon>
        <taxon>Xylariomycetidae</taxon>
        <taxon>Xylariales</taxon>
        <taxon>Diatrypaceae</taxon>
        <taxon>Diatrype</taxon>
    </lineage>
</organism>
<dbReference type="PANTHER" id="PTHR24198">
    <property type="entry name" value="ANKYRIN REPEAT AND PROTEIN KINASE DOMAIN-CONTAINING PROTEIN"/>
    <property type="match status" value="1"/>
</dbReference>
<dbReference type="InterPro" id="IPR036770">
    <property type="entry name" value="Ankyrin_rpt-contain_sf"/>
</dbReference>
<evidence type="ECO:0000256" key="1">
    <source>
        <dbReference type="ARBA" id="ARBA00022737"/>
    </source>
</evidence>
<dbReference type="PROSITE" id="PS50088">
    <property type="entry name" value="ANK_REPEAT"/>
    <property type="match status" value="1"/>
</dbReference>
<evidence type="ECO:0000256" key="3">
    <source>
        <dbReference type="PROSITE-ProRule" id="PRU00023"/>
    </source>
</evidence>
<evidence type="ECO:0000313" key="5">
    <source>
        <dbReference type="Proteomes" id="UP001320420"/>
    </source>
</evidence>
<feature type="repeat" description="ANK" evidence="3">
    <location>
        <begin position="188"/>
        <end position="220"/>
    </location>
</feature>
<keyword evidence="1" id="KW-0677">Repeat</keyword>
<dbReference type="AlphaFoldDB" id="A0AAN9USD3"/>
<dbReference type="PROSITE" id="PS50297">
    <property type="entry name" value="ANK_REP_REGION"/>
    <property type="match status" value="1"/>
</dbReference>
<dbReference type="PRINTS" id="PR01415">
    <property type="entry name" value="ANKYRIN"/>
</dbReference>
<comment type="caution">
    <text evidence="4">The sequence shown here is derived from an EMBL/GenBank/DDBJ whole genome shotgun (WGS) entry which is preliminary data.</text>
</comment>
<keyword evidence="2 3" id="KW-0040">ANK repeat</keyword>
<reference evidence="4 5" key="1">
    <citation type="submission" date="2024-02" db="EMBL/GenBank/DDBJ databases">
        <title>De novo assembly and annotation of 12 fungi associated with fruit tree decline syndrome in Ontario, Canada.</title>
        <authorList>
            <person name="Sulman M."/>
            <person name="Ellouze W."/>
            <person name="Ilyukhin E."/>
        </authorList>
    </citation>
    <scope>NUCLEOTIDE SEQUENCE [LARGE SCALE GENOMIC DNA]</scope>
    <source>
        <strain evidence="4 5">M11/M66-122</strain>
    </source>
</reference>
<protein>
    <submittedName>
        <fullName evidence="4">Uncharacterized protein</fullName>
    </submittedName>
</protein>
<gene>
    <name evidence="4" type="ORF">SLS62_004992</name>
</gene>
<proteinExistence type="predicted"/>
<accession>A0AAN9USD3</accession>
<keyword evidence="5" id="KW-1185">Reference proteome</keyword>
<name>A0AAN9USD3_9PEZI</name>
<evidence type="ECO:0000313" key="4">
    <source>
        <dbReference type="EMBL" id="KAK7753043.1"/>
    </source>
</evidence>